<dbReference type="Proteomes" id="UP001501842">
    <property type="component" value="Unassembled WGS sequence"/>
</dbReference>
<dbReference type="EMBL" id="BAAATZ010000006">
    <property type="protein sequence ID" value="GAA2722650.1"/>
    <property type="molecule type" value="Genomic_DNA"/>
</dbReference>
<evidence type="ECO:0000313" key="1">
    <source>
        <dbReference type="EMBL" id="GAA2722650.1"/>
    </source>
</evidence>
<accession>A0ABN3U1H5</accession>
<comment type="caution">
    <text evidence="1">The sequence shown here is derived from an EMBL/GenBank/DDBJ whole genome shotgun (WGS) entry which is preliminary data.</text>
</comment>
<reference evidence="1 2" key="1">
    <citation type="journal article" date="2019" name="Int. J. Syst. Evol. Microbiol.">
        <title>The Global Catalogue of Microorganisms (GCM) 10K type strain sequencing project: providing services to taxonomists for standard genome sequencing and annotation.</title>
        <authorList>
            <consortium name="The Broad Institute Genomics Platform"/>
            <consortium name="The Broad Institute Genome Sequencing Center for Infectious Disease"/>
            <person name="Wu L."/>
            <person name="Ma J."/>
        </authorList>
    </citation>
    <scope>NUCLEOTIDE SEQUENCE [LARGE SCALE GENOMIC DNA]</scope>
    <source>
        <strain evidence="1 2">JCM 8201</strain>
    </source>
</reference>
<gene>
    <name evidence="1" type="ORF">GCM10010439_15930</name>
</gene>
<evidence type="ECO:0000313" key="2">
    <source>
        <dbReference type="Proteomes" id="UP001501842"/>
    </source>
</evidence>
<keyword evidence="2" id="KW-1185">Reference proteome</keyword>
<protein>
    <submittedName>
        <fullName evidence="1">Uncharacterized protein</fullName>
    </submittedName>
</protein>
<name>A0ABN3U1H5_9ACTN</name>
<proteinExistence type="predicted"/>
<sequence length="115" mass="11718">MTSQPAGSGQVSQIGTLACALTTASPSSDGLAGGWSGRIEPCSAQVQSADLAFGGTAVLPQRGQVGSGLTLTHSRCQGPSSQDSGTHQLPQESLLEVCLEVRAAWVRWSCDGKSC</sequence>
<organism evidence="1 2">
    <name type="scientific">Actinocorallia aurantiaca</name>
    <dbReference type="NCBI Taxonomy" id="46204"/>
    <lineage>
        <taxon>Bacteria</taxon>
        <taxon>Bacillati</taxon>
        <taxon>Actinomycetota</taxon>
        <taxon>Actinomycetes</taxon>
        <taxon>Streptosporangiales</taxon>
        <taxon>Thermomonosporaceae</taxon>
        <taxon>Actinocorallia</taxon>
    </lineage>
</organism>